<reference evidence="9" key="1">
    <citation type="journal article" date="2019" name="Int. J. Syst. Evol. Microbiol.">
        <title>The Global Catalogue of Microorganisms (GCM) 10K type strain sequencing project: providing services to taxonomists for standard genome sequencing and annotation.</title>
        <authorList>
            <consortium name="The Broad Institute Genomics Platform"/>
            <consortium name="The Broad Institute Genome Sequencing Center for Infectious Disease"/>
            <person name="Wu L."/>
            <person name="Ma J."/>
        </authorList>
    </citation>
    <scope>NUCLEOTIDE SEQUENCE [LARGE SCALE GENOMIC DNA]</scope>
    <source>
        <strain evidence="9">CGMCC 1.10759</strain>
    </source>
</reference>
<comment type="similarity">
    <text evidence="1">Belongs to the tannase family.</text>
</comment>
<dbReference type="InterPro" id="IPR029058">
    <property type="entry name" value="AB_hydrolase_fold"/>
</dbReference>
<comment type="caution">
    <text evidence="8">The sequence shown here is derived from an EMBL/GenBank/DDBJ whole genome shotgun (WGS) entry which is preliminary data.</text>
</comment>
<keyword evidence="7" id="KW-1015">Disulfide bond</keyword>
<protein>
    <submittedName>
        <fullName evidence="8">Tannase/feruloyl esterase family alpha/beta hydrolase</fullName>
    </submittedName>
</protein>
<dbReference type="Proteomes" id="UP001595904">
    <property type="component" value="Unassembled WGS sequence"/>
</dbReference>
<dbReference type="PANTHER" id="PTHR33938">
    <property type="entry name" value="FERULOYL ESTERASE B-RELATED"/>
    <property type="match status" value="1"/>
</dbReference>
<evidence type="ECO:0000256" key="3">
    <source>
        <dbReference type="ARBA" id="ARBA00022723"/>
    </source>
</evidence>
<evidence type="ECO:0000256" key="7">
    <source>
        <dbReference type="ARBA" id="ARBA00023157"/>
    </source>
</evidence>
<dbReference type="SUPFAM" id="SSF53474">
    <property type="entry name" value="alpha/beta-Hydrolases"/>
    <property type="match status" value="1"/>
</dbReference>
<evidence type="ECO:0000256" key="5">
    <source>
        <dbReference type="ARBA" id="ARBA00022801"/>
    </source>
</evidence>
<proteinExistence type="inferred from homology"/>
<keyword evidence="3" id="KW-0479">Metal-binding</keyword>
<keyword evidence="5 8" id="KW-0378">Hydrolase</keyword>
<evidence type="ECO:0000256" key="2">
    <source>
        <dbReference type="ARBA" id="ARBA00022487"/>
    </source>
</evidence>
<organism evidence="8 9">
    <name type="scientific">Steroidobacter flavus</name>
    <dbReference type="NCBI Taxonomy" id="1842136"/>
    <lineage>
        <taxon>Bacteria</taxon>
        <taxon>Pseudomonadati</taxon>
        <taxon>Pseudomonadota</taxon>
        <taxon>Gammaproteobacteria</taxon>
        <taxon>Steroidobacterales</taxon>
        <taxon>Steroidobacteraceae</taxon>
        <taxon>Steroidobacter</taxon>
    </lineage>
</organism>
<keyword evidence="4" id="KW-0732">Signal</keyword>
<dbReference type="InterPro" id="IPR011118">
    <property type="entry name" value="Tannase/feruloyl_esterase"/>
</dbReference>
<evidence type="ECO:0000256" key="4">
    <source>
        <dbReference type="ARBA" id="ARBA00022729"/>
    </source>
</evidence>
<keyword evidence="6" id="KW-0106">Calcium</keyword>
<dbReference type="GO" id="GO:0016787">
    <property type="term" value="F:hydrolase activity"/>
    <property type="evidence" value="ECO:0007669"/>
    <property type="project" value="UniProtKB-KW"/>
</dbReference>
<dbReference type="Gene3D" id="3.40.50.1820">
    <property type="entry name" value="alpha/beta hydrolase"/>
    <property type="match status" value="1"/>
</dbReference>
<keyword evidence="9" id="KW-1185">Reference proteome</keyword>
<dbReference type="EMBL" id="JBHSDU010000014">
    <property type="protein sequence ID" value="MFC4312029.1"/>
    <property type="molecule type" value="Genomic_DNA"/>
</dbReference>
<evidence type="ECO:0000256" key="6">
    <source>
        <dbReference type="ARBA" id="ARBA00022837"/>
    </source>
</evidence>
<keyword evidence="2" id="KW-0719">Serine esterase</keyword>
<dbReference type="RefSeq" id="WP_380601080.1">
    <property type="nucleotide sequence ID" value="NZ_JBHSDU010000014.1"/>
</dbReference>
<name>A0ABV8T009_9GAMM</name>
<evidence type="ECO:0000256" key="1">
    <source>
        <dbReference type="ARBA" id="ARBA00006249"/>
    </source>
</evidence>
<evidence type="ECO:0000313" key="9">
    <source>
        <dbReference type="Proteomes" id="UP001595904"/>
    </source>
</evidence>
<sequence length="427" mass="45960">MRLQPTSSSDINVEVWLPEAWNGKLFTHGGGGFSGGLGSSMDPLIKSAGRGYAAATSDLGHATGATAQWAYNQPEKVIDFGHRANHLVAVTTKQVISAYYGSPAQRAYFQGCSGGGREALAEVSRYPNDYDGVIAGAPPMDFGELMTQLIWNNQTLAGAPLLNLKLGTVNSAVLQQCDTLDGVQDNVLENPQQCHFDPASIQCQLLDTPFCLSRNEVSVLRKIYDGPRLANGERLIPGPAVGSEGIAWVLGGPLFSLVGGQEYYRWMVYNNPLWSAVGFNLDSNYPDSRTRVEPFVDSGNPDISAFTQRGGKLILYHGWSDPLIPAANTVRYYEATRSYVGPTLQKNARLFMVPGMGHCEGGSGATSFDMVPHLEAWVEQGQAPNRVIAVQPGSPPTLARPLCPWPKTAHYNGSGSTDDAANFTCSE</sequence>
<accession>A0ABV8T009</accession>
<evidence type="ECO:0000313" key="8">
    <source>
        <dbReference type="EMBL" id="MFC4312029.1"/>
    </source>
</evidence>
<dbReference type="PANTHER" id="PTHR33938:SF15">
    <property type="entry name" value="FERULOYL ESTERASE B-RELATED"/>
    <property type="match status" value="1"/>
</dbReference>
<dbReference type="Pfam" id="PF07519">
    <property type="entry name" value="Tannase"/>
    <property type="match status" value="1"/>
</dbReference>
<gene>
    <name evidence="8" type="ORF">ACFPN2_23305</name>
</gene>